<feature type="region of interest" description="Disordered" evidence="1">
    <location>
        <begin position="51"/>
        <end position="139"/>
    </location>
</feature>
<feature type="region of interest" description="Disordered" evidence="1">
    <location>
        <begin position="219"/>
        <end position="242"/>
    </location>
</feature>
<gene>
    <name evidence="3" type="primary">LOC111116397</name>
</gene>
<sequence>MMDSLIETGKLREKRKSGDFGDSSDEETLQEKQKRIRISYSAAQKELKAKFFNQKAQDTVTDLDENTSELKGTQGGSSEITEDDSEKVKDSDTQEGIEMNKENERTPLHKKTRSDSETPFRLQKRPHSEIPSSSLKPSKTLRHLKKTTWVRNLEHDLSSDDEEDVNLSKEELLTKCQMQAYEKGQLKKELKQVKLENEHLRAALGLAKELPELLQKIRRLKSSTPNPSPTPIAVKRSPLTSQ</sequence>
<dbReference type="KEGG" id="cvn:111116397"/>
<evidence type="ECO:0000313" key="2">
    <source>
        <dbReference type="Proteomes" id="UP000694844"/>
    </source>
</evidence>
<keyword evidence="2" id="KW-1185">Reference proteome</keyword>
<protein>
    <submittedName>
        <fullName evidence="3">Uncharacterized protein LOC111116397</fullName>
    </submittedName>
</protein>
<proteinExistence type="predicted"/>
<name>A0A8B8C662_CRAVI</name>
<dbReference type="RefSeq" id="XP_022311095.1">
    <property type="nucleotide sequence ID" value="XM_022455387.1"/>
</dbReference>
<dbReference type="Proteomes" id="UP000694844">
    <property type="component" value="Chromosome 10"/>
</dbReference>
<dbReference type="AlphaFoldDB" id="A0A8B8C662"/>
<evidence type="ECO:0000256" key="1">
    <source>
        <dbReference type="SAM" id="MobiDB-lite"/>
    </source>
</evidence>
<organism evidence="2 3">
    <name type="scientific">Crassostrea virginica</name>
    <name type="common">Eastern oyster</name>
    <dbReference type="NCBI Taxonomy" id="6565"/>
    <lineage>
        <taxon>Eukaryota</taxon>
        <taxon>Metazoa</taxon>
        <taxon>Spiralia</taxon>
        <taxon>Lophotrochozoa</taxon>
        <taxon>Mollusca</taxon>
        <taxon>Bivalvia</taxon>
        <taxon>Autobranchia</taxon>
        <taxon>Pteriomorphia</taxon>
        <taxon>Ostreida</taxon>
        <taxon>Ostreoidea</taxon>
        <taxon>Ostreidae</taxon>
        <taxon>Crassostrea</taxon>
    </lineage>
</organism>
<feature type="compositionally biased region" description="Basic and acidic residues" evidence="1">
    <location>
        <begin position="86"/>
        <end position="118"/>
    </location>
</feature>
<dbReference type="GeneID" id="111116397"/>
<feature type="region of interest" description="Disordered" evidence="1">
    <location>
        <begin position="1"/>
        <end position="33"/>
    </location>
</feature>
<accession>A0A8B8C662</accession>
<reference evidence="3" key="1">
    <citation type="submission" date="2025-08" db="UniProtKB">
        <authorList>
            <consortium name="RefSeq"/>
        </authorList>
    </citation>
    <scope>IDENTIFICATION</scope>
    <source>
        <tissue evidence="3">Whole sample</tissue>
    </source>
</reference>
<evidence type="ECO:0000313" key="3">
    <source>
        <dbReference type="RefSeq" id="XP_022311095.1"/>
    </source>
</evidence>